<dbReference type="PANTHER" id="PTHR42898">
    <property type="entry name" value="TROPINONE REDUCTASE"/>
    <property type="match status" value="1"/>
</dbReference>
<dbReference type="EnsemblPlants" id="HORVU.MOREX.r3.4HG0388980.1">
    <property type="protein sequence ID" value="HORVU.MOREX.r3.4HG0388980.1"/>
    <property type="gene ID" value="HORVU.MOREX.r3.4HG0388980"/>
</dbReference>
<dbReference type="InterPro" id="IPR036291">
    <property type="entry name" value="NAD(P)-bd_dom_sf"/>
</dbReference>
<reference evidence="5" key="3">
    <citation type="submission" date="2022-01" db="UniProtKB">
        <authorList>
            <consortium name="EnsemblPlants"/>
        </authorList>
    </citation>
    <scope>IDENTIFICATION</scope>
    <source>
        <strain evidence="5">subsp. vulgare</strain>
    </source>
</reference>
<dbReference type="GO" id="GO:0016491">
    <property type="term" value="F:oxidoreductase activity"/>
    <property type="evidence" value="ECO:0007669"/>
    <property type="project" value="UniProtKB-KW"/>
</dbReference>
<keyword evidence="4" id="KW-1133">Transmembrane helix</keyword>
<dbReference type="Proteomes" id="UP000011116">
    <property type="component" value="Chromosome 4H"/>
</dbReference>
<gene>
    <name evidence="5" type="primary">LOC123449041</name>
</gene>
<feature type="transmembrane region" description="Helical" evidence="4">
    <location>
        <begin position="105"/>
        <end position="125"/>
    </location>
</feature>
<evidence type="ECO:0000256" key="2">
    <source>
        <dbReference type="ARBA" id="ARBA00023002"/>
    </source>
</evidence>
<dbReference type="PRINTS" id="PR00081">
    <property type="entry name" value="GDHRDH"/>
</dbReference>
<dbReference type="Pfam" id="PF00106">
    <property type="entry name" value="adh_short"/>
    <property type="match status" value="1"/>
</dbReference>
<evidence type="ECO:0000256" key="3">
    <source>
        <dbReference type="SAM" id="MobiDB-lite"/>
    </source>
</evidence>
<dbReference type="PROSITE" id="PS00061">
    <property type="entry name" value="ADH_SHORT"/>
    <property type="match status" value="1"/>
</dbReference>
<dbReference type="InterPro" id="IPR045000">
    <property type="entry name" value="TR"/>
</dbReference>
<dbReference type="InterPro" id="IPR020904">
    <property type="entry name" value="Sc_DH/Rdtase_CS"/>
</dbReference>
<dbReference type="PANTHER" id="PTHR42898:SF6">
    <property type="entry name" value="NADP-DEPENDENT MANNITOL DEHYDROGENASE"/>
    <property type="match status" value="1"/>
</dbReference>
<evidence type="ECO:0000256" key="4">
    <source>
        <dbReference type="SAM" id="Phobius"/>
    </source>
</evidence>
<reference evidence="6" key="1">
    <citation type="journal article" date="2012" name="Nature">
        <title>A physical, genetic and functional sequence assembly of the barley genome.</title>
        <authorList>
            <consortium name="The International Barley Genome Sequencing Consortium"/>
            <person name="Mayer K.F."/>
            <person name="Waugh R."/>
            <person name="Brown J.W."/>
            <person name="Schulman A."/>
            <person name="Langridge P."/>
            <person name="Platzer M."/>
            <person name="Fincher G.B."/>
            <person name="Muehlbauer G.J."/>
            <person name="Sato K."/>
            <person name="Close T.J."/>
            <person name="Wise R.P."/>
            <person name="Stein N."/>
        </authorList>
    </citation>
    <scope>NUCLEOTIDE SEQUENCE [LARGE SCALE GENOMIC DNA]</scope>
    <source>
        <strain evidence="6">cv. Morex</strain>
    </source>
</reference>
<dbReference type="Gene3D" id="3.40.50.720">
    <property type="entry name" value="NAD(P)-binding Rossmann-like Domain"/>
    <property type="match status" value="2"/>
</dbReference>
<dbReference type="SMR" id="A0A8I6X2Y9"/>
<name>A0A8I6X2Y9_HORVV</name>
<reference evidence="5" key="2">
    <citation type="submission" date="2020-10" db="EMBL/GenBank/DDBJ databases">
        <authorList>
            <person name="Scholz U."/>
            <person name="Mascher M."/>
            <person name="Fiebig A."/>
        </authorList>
    </citation>
    <scope>NUCLEOTIDE SEQUENCE [LARGE SCALE GENOMIC DNA]</scope>
    <source>
        <strain evidence="5">cv. Morex</strain>
    </source>
</reference>
<dbReference type="Gramene" id="HORVU.MOREX.r3.4HG0388980.1">
    <property type="protein sequence ID" value="HORVU.MOREX.r3.4HG0388980.1"/>
    <property type="gene ID" value="HORVU.MOREX.r3.4HG0388980"/>
</dbReference>
<evidence type="ECO:0000313" key="6">
    <source>
        <dbReference type="Proteomes" id="UP000011116"/>
    </source>
</evidence>
<organism evidence="5 6">
    <name type="scientific">Hordeum vulgare subsp. vulgare</name>
    <name type="common">Domesticated barley</name>
    <dbReference type="NCBI Taxonomy" id="112509"/>
    <lineage>
        <taxon>Eukaryota</taxon>
        <taxon>Viridiplantae</taxon>
        <taxon>Streptophyta</taxon>
        <taxon>Embryophyta</taxon>
        <taxon>Tracheophyta</taxon>
        <taxon>Spermatophyta</taxon>
        <taxon>Magnoliopsida</taxon>
        <taxon>Liliopsida</taxon>
        <taxon>Poales</taxon>
        <taxon>Poaceae</taxon>
        <taxon>BOP clade</taxon>
        <taxon>Pooideae</taxon>
        <taxon>Triticodae</taxon>
        <taxon>Triticeae</taxon>
        <taxon>Hordeinae</taxon>
        <taxon>Hordeum</taxon>
    </lineage>
</organism>
<proteinExistence type="predicted"/>
<evidence type="ECO:0000313" key="5">
    <source>
        <dbReference type="EnsemblPlants" id="HORVU.MOREX.r3.4HG0388980.1"/>
    </source>
</evidence>
<keyword evidence="4" id="KW-0812">Transmembrane</keyword>
<feature type="compositionally biased region" description="Polar residues" evidence="3">
    <location>
        <begin position="1"/>
        <end position="12"/>
    </location>
</feature>
<keyword evidence="4" id="KW-0472">Membrane</keyword>
<sequence>MAAAETSGSSQPGAPGRWSLHGKTALVTGGTRGIGRAVVEELAALGAAVHTCSRKEAELGERLKEWEARGFRVTTSVCDLSVREQRERLIGEVAERFGASGLGSIVFVSSVCGLVAVFSGSIYAMTKGAINQLTKNLACEWAKDGIRTNSVAPWYITTSLTEGLLANKEFEASVVSRTPLGRVGEPGEVSSLVAFLCMPGATYITGQTISVDGGMTVNGMYPA</sequence>
<keyword evidence="1" id="KW-0521">NADP</keyword>
<evidence type="ECO:0000256" key="1">
    <source>
        <dbReference type="ARBA" id="ARBA00022857"/>
    </source>
</evidence>
<accession>A0A8I6X2Y9</accession>
<protein>
    <submittedName>
        <fullName evidence="5">Uncharacterized protein</fullName>
    </submittedName>
</protein>
<dbReference type="InterPro" id="IPR002347">
    <property type="entry name" value="SDR_fam"/>
</dbReference>
<dbReference type="AlphaFoldDB" id="A0A8I6X2Y9"/>
<dbReference type="SUPFAM" id="SSF51735">
    <property type="entry name" value="NAD(P)-binding Rossmann-fold domains"/>
    <property type="match status" value="1"/>
</dbReference>
<keyword evidence="6" id="KW-1185">Reference proteome</keyword>
<dbReference type="Pfam" id="PF13561">
    <property type="entry name" value="adh_short_C2"/>
    <property type="match status" value="1"/>
</dbReference>
<feature type="region of interest" description="Disordered" evidence="3">
    <location>
        <begin position="1"/>
        <end position="21"/>
    </location>
</feature>
<keyword evidence="2" id="KW-0560">Oxidoreductase</keyword>